<dbReference type="RefSeq" id="WP_168907041.1">
    <property type="nucleotide sequence ID" value="NZ_CP051428.1"/>
</dbReference>
<evidence type="ECO:0000313" key="2">
    <source>
        <dbReference type="Proteomes" id="UP000502136"/>
    </source>
</evidence>
<dbReference type="GO" id="GO:0016787">
    <property type="term" value="F:hydrolase activity"/>
    <property type="evidence" value="ECO:0007669"/>
    <property type="project" value="UniProtKB-KW"/>
</dbReference>
<reference evidence="1 2" key="1">
    <citation type="submission" date="2020-04" db="EMBL/GenBank/DDBJ databases">
        <title>Novel Paenibacillus strain UniB2 isolated from commercial digestive syrup.</title>
        <authorList>
            <person name="Thorat V."/>
            <person name="Kirdat K."/>
            <person name="Tiwarekar B."/>
            <person name="Yadav A."/>
        </authorList>
    </citation>
    <scope>NUCLEOTIDE SEQUENCE [LARGE SCALE GENOMIC DNA]</scope>
    <source>
        <strain evidence="1 2">UniB2</strain>
    </source>
</reference>
<organism evidence="1 2">
    <name type="scientific">Paenibacillus albicereus</name>
    <dbReference type="NCBI Taxonomy" id="2726185"/>
    <lineage>
        <taxon>Bacteria</taxon>
        <taxon>Bacillati</taxon>
        <taxon>Bacillota</taxon>
        <taxon>Bacilli</taxon>
        <taxon>Bacillales</taxon>
        <taxon>Paenibacillaceae</taxon>
        <taxon>Paenibacillus</taxon>
    </lineage>
</organism>
<dbReference type="AlphaFoldDB" id="A0A6H2GVE9"/>
<protein>
    <submittedName>
        <fullName evidence="1">HAD hydrolase-like protein</fullName>
    </submittedName>
</protein>
<gene>
    <name evidence="1" type="ORF">HGI30_07405</name>
</gene>
<dbReference type="InterPro" id="IPR036412">
    <property type="entry name" value="HAD-like_sf"/>
</dbReference>
<dbReference type="Proteomes" id="UP000502136">
    <property type="component" value="Chromosome"/>
</dbReference>
<dbReference type="InterPro" id="IPR023214">
    <property type="entry name" value="HAD_sf"/>
</dbReference>
<accession>A0A6H2GVE9</accession>
<dbReference type="EMBL" id="CP051428">
    <property type="protein sequence ID" value="QJC51390.1"/>
    <property type="molecule type" value="Genomic_DNA"/>
</dbReference>
<evidence type="ECO:0000313" key="1">
    <source>
        <dbReference type="EMBL" id="QJC51390.1"/>
    </source>
</evidence>
<dbReference type="Gene3D" id="3.40.50.1000">
    <property type="entry name" value="HAD superfamily/HAD-like"/>
    <property type="match status" value="1"/>
</dbReference>
<keyword evidence="2" id="KW-1185">Reference proteome</keyword>
<dbReference type="Pfam" id="PF13419">
    <property type="entry name" value="HAD_2"/>
    <property type="match status" value="1"/>
</dbReference>
<dbReference type="SUPFAM" id="SSF56784">
    <property type="entry name" value="HAD-like"/>
    <property type="match status" value="1"/>
</dbReference>
<keyword evidence="1" id="KW-0378">Hydrolase</keyword>
<proteinExistence type="predicted"/>
<sequence length="95" mass="10908">MEFLLVFSLYRFILTGILIWDDGDPILKWLERSGADPKETIYIGDTTYDMECAQAAGVDFGLAVWGCRNHAEIQCLRRLERPQEILALLEEDEEA</sequence>
<dbReference type="InterPro" id="IPR041492">
    <property type="entry name" value="HAD_2"/>
</dbReference>
<dbReference type="KEGG" id="palr:HGI30_07405"/>
<name>A0A6H2GVE9_9BACL</name>